<evidence type="ECO:0000313" key="3">
    <source>
        <dbReference type="Proteomes" id="UP000703269"/>
    </source>
</evidence>
<feature type="transmembrane region" description="Helical" evidence="1">
    <location>
        <begin position="219"/>
        <end position="240"/>
    </location>
</feature>
<proteinExistence type="predicted"/>
<keyword evidence="1" id="KW-1133">Transmembrane helix</keyword>
<dbReference type="AlphaFoldDB" id="A0A9P3LDE6"/>
<dbReference type="OrthoDB" id="2562239at2759"/>
<protein>
    <submittedName>
        <fullName evidence="2">Uncharacterized protein</fullName>
    </submittedName>
</protein>
<feature type="transmembrane region" description="Helical" evidence="1">
    <location>
        <begin position="87"/>
        <end position="106"/>
    </location>
</feature>
<feature type="transmembrane region" description="Helical" evidence="1">
    <location>
        <begin position="49"/>
        <end position="67"/>
    </location>
</feature>
<feature type="transmembrane region" description="Helical" evidence="1">
    <location>
        <begin position="182"/>
        <end position="204"/>
    </location>
</feature>
<dbReference type="EMBL" id="BPQB01000017">
    <property type="protein sequence ID" value="GJE90504.1"/>
    <property type="molecule type" value="Genomic_DNA"/>
</dbReference>
<name>A0A9P3LDE6_9APHY</name>
<reference evidence="2 3" key="1">
    <citation type="submission" date="2021-08" db="EMBL/GenBank/DDBJ databases">
        <title>Draft Genome Sequence of Phanerochaete sordida strain YK-624.</title>
        <authorList>
            <person name="Mori T."/>
            <person name="Dohra H."/>
            <person name="Suzuki T."/>
            <person name="Kawagishi H."/>
            <person name="Hirai H."/>
        </authorList>
    </citation>
    <scope>NUCLEOTIDE SEQUENCE [LARGE SCALE GENOMIC DNA]</scope>
    <source>
        <strain evidence="2 3">YK-624</strain>
    </source>
</reference>
<gene>
    <name evidence="2" type="ORF">PsYK624_066430</name>
</gene>
<evidence type="ECO:0000256" key="1">
    <source>
        <dbReference type="SAM" id="Phobius"/>
    </source>
</evidence>
<sequence>MSSPFGFPSPVGGVPFDSDFGPSVLFAALFASVCLLGLWRAAVKRTRTLLVIATLIFTIERTVIWALRAQQAQTPSEDFSRTLTSYWQVSFGSGYVAVFGKLLAALRPLVLAALRDAPAPFVLAPAAFARGPPAPDAYADPEASASLLRTTYPGMPGDEAKAEACAAYPAAARRSTRIARAFTALGLQSLAPVVAGIAVGYLYVDAETSARKMHVVRPLRYVVTLMCLALLLTLLEMCGWAYRMPRMRRMPLLLVGALALVLTAVPVYQLFILGNETTSLVSTAPGSDNTRAEKAAFYVFQAVPELLTSGTLMAINAKEVFGM</sequence>
<keyword evidence="3" id="KW-1185">Reference proteome</keyword>
<accession>A0A9P3LDE6</accession>
<dbReference type="Proteomes" id="UP000703269">
    <property type="component" value="Unassembled WGS sequence"/>
</dbReference>
<comment type="caution">
    <text evidence="2">The sequence shown here is derived from an EMBL/GenBank/DDBJ whole genome shotgun (WGS) entry which is preliminary data.</text>
</comment>
<keyword evidence="1" id="KW-0812">Transmembrane</keyword>
<organism evidence="2 3">
    <name type="scientific">Phanerochaete sordida</name>
    <dbReference type="NCBI Taxonomy" id="48140"/>
    <lineage>
        <taxon>Eukaryota</taxon>
        <taxon>Fungi</taxon>
        <taxon>Dikarya</taxon>
        <taxon>Basidiomycota</taxon>
        <taxon>Agaricomycotina</taxon>
        <taxon>Agaricomycetes</taxon>
        <taxon>Polyporales</taxon>
        <taxon>Phanerochaetaceae</taxon>
        <taxon>Phanerochaete</taxon>
    </lineage>
</organism>
<feature type="transmembrane region" description="Helical" evidence="1">
    <location>
        <begin position="252"/>
        <end position="275"/>
    </location>
</feature>
<evidence type="ECO:0000313" key="2">
    <source>
        <dbReference type="EMBL" id="GJE90504.1"/>
    </source>
</evidence>
<keyword evidence="1" id="KW-0472">Membrane</keyword>
<feature type="transmembrane region" description="Helical" evidence="1">
    <location>
        <begin position="20"/>
        <end position="42"/>
    </location>
</feature>